<protein>
    <submittedName>
        <fullName evidence="2">PIG-L family deacetylase</fullName>
    </submittedName>
</protein>
<sequence length="240" mass="26055">MEPVAEDWQRALAIVAHPDDLEYGAAMAIARWTAQGKEVVEVLATRGEAGVQSMPPEEVAPLRAAEQIEAARRVGVETVEFLGFPDGMLEYGLPLRRELARAIRRHRPEVVVSLNFRESFPGGPFNMADHRVLGEAVADAVRDAANPWVFRDLDEPAWGGVRFSLFANSPRAAHYVEVTDHLEKGLHALRAHKVYFDNLESGGESGGEPALAATEGMLRSITAETGASAGVPHAVAFELI</sequence>
<accession>A0ABP6GU07</accession>
<evidence type="ECO:0000313" key="2">
    <source>
        <dbReference type="EMBL" id="GAA2728161.1"/>
    </source>
</evidence>
<dbReference type="Pfam" id="PF02585">
    <property type="entry name" value="PIG-L"/>
    <property type="match status" value="1"/>
</dbReference>
<dbReference type="PANTHER" id="PTHR12993">
    <property type="entry name" value="N-ACETYLGLUCOSAMINYL-PHOSPHATIDYLINOSITOL DE-N-ACETYLASE-RELATED"/>
    <property type="match status" value="1"/>
</dbReference>
<reference evidence="3" key="1">
    <citation type="journal article" date="2019" name="Int. J. Syst. Evol. Microbiol.">
        <title>The Global Catalogue of Microorganisms (GCM) 10K type strain sequencing project: providing services to taxonomists for standard genome sequencing and annotation.</title>
        <authorList>
            <consortium name="The Broad Institute Genomics Platform"/>
            <consortium name="The Broad Institute Genome Sequencing Center for Infectious Disease"/>
            <person name="Wu L."/>
            <person name="Ma J."/>
        </authorList>
    </citation>
    <scope>NUCLEOTIDE SEQUENCE [LARGE SCALE GENOMIC DNA]</scope>
    <source>
        <strain evidence="3">JCM 8201</strain>
    </source>
</reference>
<organism evidence="2 3">
    <name type="scientific">Actinocorallia aurantiaca</name>
    <dbReference type="NCBI Taxonomy" id="46204"/>
    <lineage>
        <taxon>Bacteria</taxon>
        <taxon>Bacillati</taxon>
        <taxon>Actinomycetota</taxon>
        <taxon>Actinomycetes</taxon>
        <taxon>Streptosporangiales</taxon>
        <taxon>Thermomonosporaceae</taxon>
        <taxon>Actinocorallia</taxon>
    </lineage>
</organism>
<dbReference type="Proteomes" id="UP001501842">
    <property type="component" value="Unassembled WGS sequence"/>
</dbReference>
<dbReference type="SUPFAM" id="SSF102588">
    <property type="entry name" value="LmbE-like"/>
    <property type="match status" value="1"/>
</dbReference>
<gene>
    <name evidence="2" type="ORF">GCM10010439_35780</name>
</gene>
<dbReference type="PANTHER" id="PTHR12993:SF28">
    <property type="entry name" value="LMBE FAMILY PROTEIN"/>
    <property type="match status" value="1"/>
</dbReference>
<name>A0ABP6GU07_9ACTN</name>
<dbReference type="InterPro" id="IPR024078">
    <property type="entry name" value="LmbE-like_dom_sf"/>
</dbReference>
<dbReference type="EMBL" id="BAAATZ010000012">
    <property type="protein sequence ID" value="GAA2728161.1"/>
    <property type="molecule type" value="Genomic_DNA"/>
</dbReference>
<comment type="caution">
    <text evidence="2">The sequence shown here is derived from an EMBL/GenBank/DDBJ whole genome shotgun (WGS) entry which is preliminary data.</text>
</comment>
<dbReference type="InterPro" id="IPR003737">
    <property type="entry name" value="GlcNAc_PI_deacetylase-related"/>
</dbReference>
<dbReference type="Gene3D" id="3.40.50.10320">
    <property type="entry name" value="LmbE-like"/>
    <property type="match status" value="1"/>
</dbReference>
<keyword evidence="3" id="KW-1185">Reference proteome</keyword>
<evidence type="ECO:0000256" key="1">
    <source>
        <dbReference type="ARBA" id="ARBA00022833"/>
    </source>
</evidence>
<proteinExistence type="predicted"/>
<keyword evidence="1" id="KW-0862">Zinc</keyword>
<evidence type="ECO:0000313" key="3">
    <source>
        <dbReference type="Proteomes" id="UP001501842"/>
    </source>
</evidence>
<dbReference type="RefSeq" id="WP_344451557.1">
    <property type="nucleotide sequence ID" value="NZ_BAAATZ010000012.1"/>
</dbReference>